<evidence type="ECO:0000256" key="11">
    <source>
        <dbReference type="ARBA" id="ARBA00022989"/>
    </source>
</evidence>
<evidence type="ECO:0000256" key="8">
    <source>
        <dbReference type="ARBA" id="ARBA00022741"/>
    </source>
</evidence>
<dbReference type="GO" id="GO:0005524">
    <property type="term" value="F:ATP binding"/>
    <property type="evidence" value="ECO:0007669"/>
    <property type="project" value="UniProtKB-KW"/>
</dbReference>
<evidence type="ECO:0000256" key="5">
    <source>
        <dbReference type="ARBA" id="ARBA00022553"/>
    </source>
</evidence>
<keyword evidence="5" id="KW-0597">Phosphoprotein</keyword>
<evidence type="ECO:0000256" key="6">
    <source>
        <dbReference type="ARBA" id="ARBA00022679"/>
    </source>
</evidence>
<dbReference type="Pfam" id="PF00672">
    <property type="entry name" value="HAMP"/>
    <property type="match status" value="1"/>
</dbReference>
<dbReference type="PROSITE" id="PS50109">
    <property type="entry name" value="HIS_KIN"/>
    <property type="match status" value="1"/>
</dbReference>
<keyword evidence="6" id="KW-0808">Transferase</keyword>
<keyword evidence="12" id="KW-0902">Two-component regulatory system</keyword>
<dbReference type="SUPFAM" id="SSF55874">
    <property type="entry name" value="ATPase domain of HSP90 chaperone/DNA topoisomerase II/histidine kinase"/>
    <property type="match status" value="1"/>
</dbReference>
<accession>A0ABY5GNI6</accession>
<evidence type="ECO:0000256" key="14">
    <source>
        <dbReference type="SAM" id="MobiDB-lite"/>
    </source>
</evidence>
<dbReference type="PANTHER" id="PTHR45528:SF1">
    <property type="entry name" value="SENSOR HISTIDINE KINASE CPXA"/>
    <property type="match status" value="1"/>
</dbReference>
<evidence type="ECO:0000256" key="12">
    <source>
        <dbReference type="ARBA" id="ARBA00023012"/>
    </source>
</evidence>
<evidence type="ECO:0000259" key="16">
    <source>
        <dbReference type="PROSITE" id="PS50109"/>
    </source>
</evidence>
<evidence type="ECO:0000256" key="9">
    <source>
        <dbReference type="ARBA" id="ARBA00022777"/>
    </source>
</evidence>
<feature type="transmembrane region" description="Helical" evidence="15">
    <location>
        <begin position="20"/>
        <end position="39"/>
    </location>
</feature>
<evidence type="ECO:0000313" key="19">
    <source>
        <dbReference type="Proteomes" id="UP001057998"/>
    </source>
</evidence>
<evidence type="ECO:0000256" key="4">
    <source>
        <dbReference type="ARBA" id="ARBA00022475"/>
    </source>
</evidence>
<dbReference type="PANTHER" id="PTHR45528">
    <property type="entry name" value="SENSOR HISTIDINE KINASE CPXA"/>
    <property type="match status" value="1"/>
</dbReference>
<dbReference type="InterPro" id="IPR003661">
    <property type="entry name" value="HisK_dim/P_dom"/>
</dbReference>
<keyword evidence="8" id="KW-0547">Nucleotide-binding</keyword>
<dbReference type="SMART" id="SM00387">
    <property type="entry name" value="HATPase_c"/>
    <property type="match status" value="1"/>
</dbReference>
<dbReference type="Pfam" id="PF00512">
    <property type="entry name" value="HisKA"/>
    <property type="match status" value="1"/>
</dbReference>
<keyword evidence="10 18" id="KW-0067">ATP-binding</keyword>
<dbReference type="PRINTS" id="PR00344">
    <property type="entry name" value="BCTRLSENSOR"/>
</dbReference>
<proteinExistence type="predicted"/>
<dbReference type="SUPFAM" id="SSF47384">
    <property type="entry name" value="Homodimeric domain of signal transducing histidine kinase"/>
    <property type="match status" value="1"/>
</dbReference>
<dbReference type="InterPro" id="IPR036097">
    <property type="entry name" value="HisK_dim/P_sf"/>
</dbReference>
<sequence length="525" mass="58755">MGTMIRKLTGGVRSYIRLKAIIMIVVTTLIGSVTMVALTKLSMDNGLMRYVNSTEQQRTEQLIALLEQALPGYLEQRVSPHLWWPKLVNSTKGEVEAPQWQPTQISDFAKEFEPEFMHPPPDGMVRYERHPPPPSAGGPGLGEGRPPKHPRPRLGDVVHSDFELRVFLLDAEKKKIVGPLQHEDQILHPLHHQGEIIGYLGYIQPETLAEATEAQFVEEFNSSLIWIWAVSCGLTLAIAFPWAHSLLKTIEVFNNGVRQLALGTYETRVKIEREDELGQLASDINHLAAVLEQNERARQQWIADISHELRNPLAIMQAEVEAVQDGVRQNGESTMKSIHHNVTHLSHLVNDLYELSLSDIGALSYDKFSAPPVALMEQCVDLYRDAFDEKGLELTVRYIGERETMMALTMELDQIRIQQLFSNLLKNSLKYTDAGGKLEVVCQHQHSHLQIAFNDSAPGLSDDDLAQMFERLFRADPARQRNKSGGAGLGLSICRSIAEAHGMQLSAEHSELGGVSIQVGITLEQ</sequence>
<name>A0ABY5GNI6_9GAMM</name>
<dbReference type="InterPro" id="IPR003594">
    <property type="entry name" value="HATPase_dom"/>
</dbReference>
<dbReference type="SMART" id="SM00304">
    <property type="entry name" value="HAMP"/>
    <property type="match status" value="1"/>
</dbReference>
<reference evidence="18" key="1">
    <citation type="submission" date="2022-07" db="EMBL/GenBank/DDBJ databases">
        <title>Genome sequencing of Photobacterium atrarenae GJH2-4.</title>
        <authorList>
            <person name="Park S.-J."/>
        </authorList>
    </citation>
    <scope>NUCLEOTIDE SEQUENCE</scope>
    <source>
        <strain evidence="18">GJH2-4</strain>
    </source>
</reference>
<dbReference type="InterPro" id="IPR036890">
    <property type="entry name" value="HATPase_C_sf"/>
</dbReference>
<evidence type="ECO:0000256" key="2">
    <source>
        <dbReference type="ARBA" id="ARBA00004651"/>
    </source>
</evidence>
<dbReference type="EMBL" id="CP101509">
    <property type="protein sequence ID" value="UTV30326.1"/>
    <property type="molecule type" value="Genomic_DNA"/>
</dbReference>
<dbReference type="InterPro" id="IPR005467">
    <property type="entry name" value="His_kinase_dom"/>
</dbReference>
<keyword evidence="7 15" id="KW-0812">Transmembrane</keyword>
<evidence type="ECO:0000256" key="13">
    <source>
        <dbReference type="ARBA" id="ARBA00023136"/>
    </source>
</evidence>
<keyword evidence="9" id="KW-0418">Kinase</keyword>
<keyword evidence="13 15" id="KW-0472">Membrane</keyword>
<evidence type="ECO:0000256" key="7">
    <source>
        <dbReference type="ARBA" id="ARBA00022692"/>
    </source>
</evidence>
<evidence type="ECO:0000256" key="10">
    <source>
        <dbReference type="ARBA" id="ARBA00022840"/>
    </source>
</evidence>
<feature type="domain" description="Histidine kinase" evidence="16">
    <location>
        <begin position="304"/>
        <end position="525"/>
    </location>
</feature>
<evidence type="ECO:0000313" key="18">
    <source>
        <dbReference type="EMBL" id="UTV30326.1"/>
    </source>
</evidence>
<dbReference type="EC" id="2.7.13.3" evidence="3"/>
<evidence type="ECO:0000256" key="3">
    <source>
        <dbReference type="ARBA" id="ARBA00012438"/>
    </source>
</evidence>
<evidence type="ECO:0000256" key="15">
    <source>
        <dbReference type="SAM" id="Phobius"/>
    </source>
</evidence>
<keyword evidence="19" id="KW-1185">Reference proteome</keyword>
<dbReference type="SMART" id="SM00388">
    <property type="entry name" value="HisKA"/>
    <property type="match status" value="1"/>
</dbReference>
<keyword evidence="4" id="KW-1003">Cell membrane</keyword>
<organism evidence="18 19">
    <name type="scientific">Photobacterium atrarenae</name>
    <dbReference type="NCBI Taxonomy" id="865757"/>
    <lineage>
        <taxon>Bacteria</taxon>
        <taxon>Pseudomonadati</taxon>
        <taxon>Pseudomonadota</taxon>
        <taxon>Gammaproteobacteria</taxon>
        <taxon>Vibrionales</taxon>
        <taxon>Vibrionaceae</taxon>
        <taxon>Photobacterium</taxon>
    </lineage>
</organism>
<dbReference type="InterPro" id="IPR003660">
    <property type="entry name" value="HAMP_dom"/>
</dbReference>
<feature type="domain" description="HAMP" evidence="17">
    <location>
        <begin position="244"/>
        <end position="296"/>
    </location>
</feature>
<dbReference type="PROSITE" id="PS50885">
    <property type="entry name" value="HAMP"/>
    <property type="match status" value="1"/>
</dbReference>
<gene>
    <name evidence="18" type="ORF">NNL38_17255</name>
</gene>
<keyword evidence="11 15" id="KW-1133">Transmembrane helix</keyword>
<dbReference type="Gene3D" id="6.10.340.10">
    <property type="match status" value="1"/>
</dbReference>
<dbReference type="Gene3D" id="1.10.287.130">
    <property type="match status" value="1"/>
</dbReference>
<dbReference type="CDD" id="cd00082">
    <property type="entry name" value="HisKA"/>
    <property type="match status" value="1"/>
</dbReference>
<comment type="catalytic activity">
    <reaction evidence="1">
        <text>ATP + protein L-histidine = ADP + protein N-phospho-L-histidine.</text>
        <dbReference type="EC" id="2.7.13.3"/>
    </reaction>
</comment>
<feature type="region of interest" description="Disordered" evidence="14">
    <location>
        <begin position="119"/>
        <end position="154"/>
    </location>
</feature>
<dbReference type="Pfam" id="PF02518">
    <property type="entry name" value="HATPase_c"/>
    <property type="match status" value="1"/>
</dbReference>
<dbReference type="RefSeq" id="WP_255391673.1">
    <property type="nucleotide sequence ID" value="NZ_CP101509.1"/>
</dbReference>
<protein>
    <recommendedName>
        <fullName evidence="3">histidine kinase</fullName>
        <ecNumber evidence="3">2.7.13.3</ecNumber>
    </recommendedName>
</protein>
<dbReference type="InterPro" id="IPR050398">
    <property type="entry name" value="HssS/ArlS-like"/>
</dbReference>
<dbReference type="InterPro" id="IPR004358">
    <property type="entry name" value="Sig_transdc_His_kin-like_C"/>
</dbReference>
<evidence type="ECO:0000256" key="1">
    <source>
        <dbReference type="ARBA" id="ARBA00000085"/>
    </source>
</evidence>
<dbReference type="Proteomes" id="UP001057998">
    <property type="component" value="Chromosome 2"/>
</dbReference>
<dbReference type="Gene3D" id="3.30.565.10">
    <property type="entry name" value="Histidine kinase-like ATPase, C-terminal domain"/>
    <property type="match status" value="1"/>
</dbReference>
<dbReference type="CDD" id="cd06225">
    <property type="entry name" value="HAMP"/>
    <property type="match status" value="1"/>
</dbReference>
<evidence type="ECO:0000259" key="17">
    <source>
        <dbReference type="PROSITE" id="PS50885"/>
    </source>
</evidence>
<comment type="subcellular location">
    <subcellularLocation>
        <location evidence="2">Cell membrane</location>
        <topology evidence="2">Multi-pass membrane protein</topology>
    </subcellularLocation>
</comment>